<organism evidence="2 3">
    <name type="scientific">Bifidobacterium simiarum</name>
    <dbReference type="NCBI Taxonomy" id="2045441"/>
    <lineage>
        <taxon>Bacteria</taxon>
        <taxon>Bacillati</taxon>
        <taxon>Actinomycetota</taxon>
        <taxon>Actinomycetes</taxon>
        <taxon>Bifidobacteriales</taxon>
        <taxon>Bifidobacteriaceae</taxon>
        <taxon>Bifidobacterium</taxon>
    </lineage>
</organism>
<gene>
    <name evidence="2" type="ORF">CSQ87_02870</name>
</gene>
<comment type="caution">
    <text evidence="2">The sequence shown here is derived from an EMBL/GenBank/DDBJ whole genome shotgun (WGS) entry which is preliminary data.</text>
</comment>
<name>A0A2M9HG76_9BIFI</name>
<keyword evidence="3" id="KW-1185">Reference proteome</keyword>
<evidence type="ECO:0000313" key="2">
    <source>
        <dbReference type="EMBL" id="PJM75828.1"/>
    </source>
</evidence>
<accession>A0A2M9HG76</accession>
<proteinExistence type="predicted"/>
<evidence type="ECO:0000313" key="3">
    <source>
        <dbReference type="Proteomes" id="UP000231451"/>
    </source>
</evidence>
<dbReference type="EMBL" id="PEBK01000002">
    <property type="protein sequence ID" value="PJM75828.1"/>
    <property type="molecule type" value="Genomic_DNA"/>
</dbReference>
<evidence type="ECO:0000259" key="1">
    <source>
        <dbReference type="Pfam" id="PF25591"/>
    </source>
</evidence>
<dbReference type="Proteomes" id="UP000231451">
    <property type="component" value="Unassembled WGS sequence"/>
</dbReference>
<protein>
    <recommendedName>
        <fullName evidence="1">Leucine rich repeat variant domain-containing protein</fullName>
    </recommendedName>
</protein>
<feature type="domain" description="Leucine rich repeat variant" evidence="1">
    <location>
        <begin position="20"/>
        <end position="76"/>
    </location>
</feature>
<dbReference type="AlphaFoldDB" id="A0A2M9HG76"/>
<dbReference type="InterPro" id="IPR057893">
    <property type="entry name" value="LRV_2"/>
</dbReference>
<dbReference type="Pfam" id="PF25591">
    <property type="entry name" value="LRV_2"/>
    <property type="match status" value="1"/>
</dbReference>
<sequence>MRSRPASGREPTPPPPPLRLTAAVACDPHTEQDVLWHIAREAPQLRMWLIANPSATPAMLEFVAQTGGPGVRRAFEVLFESMDEQ</sequence>
<dbReference type="OrthoDB" id="3238842at2"/>
<reference evidence="2 3" key="1">
    <citation type="submission" date="2017-10" db="EMBL/GenBank/DDBJ databases">
        <title>Draft genome sequences of strains TRE 1, TRE 9, TRE H and TRI 7, isolated from tamarins, belonging to four potential novel Bifidobacterium species.</title>
        <authorList>
            <person name="Mattarelli P."/>
            <person name="Modesto M."/>
            <person name="Puglisi E."/>
            <person name="Morelli L."/>
            <person name="Spezio C."/>
            <person name="Bonetti A."/>
            <person name="Sandri C."/>
        </authorList>
    </citation>
    <scope>NUCLEOTIDE SEQUENCE [LARGE SCALE GENOMIC DNA]</scope>
    <source>
        <strain evidence="3">TRI7</strain>
    </source>
</reference>